<dbReference type="InterPro" id="IPR011989">
    <property type="entry name" value="ARM-like"/>
</dbReference>
<evidence type="ECO:0000313" key="4">
    <source>
        <dbReference type="Proteomes" id="UP000694941"/>
    </source>
</evidence>
<dbReference type="InterPro" id="IPR057546">
    <property type="entry name" value="HEAT_GCN1"/>
</dbReference>
<keyword evidence="1" id="KW-0677">Repeat</keyword>
<dbReference type="RefSeq" id="XP_013792253.2">
    <property type="nucleotide sequence ID" value="XM_013936799.2"/>
</dbReference>
<feature type="domain" description="Stalled ribosome sensor GCN1-like HEAT repeats region" evidence="3">
    <location>
        <begin position="3"/>
        <end position="179"/>
    </location>
</feature>
<evidence type="ECO:0000259" key="3">
    <source>
        <dbReference type="Pfam" id="PF23271"/>
    </source>
</evidence>
<dbReference type="PROSITE" id="PS50077">
    <property type="entry name" value="HEAT_REPEAT"/>
    <property type="match status" value="1"/>
</dbReference>
<organism evidence="4 5">
    <name type="scientific">Limulus polyphemus</name>
    <name type="common">Atlantic horseshoe crab</name>
    <dbReference type="NCBI Taxonomy" id="6850"/>
    <lineage>
        <taxon>Eukaryota</taxon>
        <taxon>Metazoa</taxon>
        <taxon>Ecdysozoa</taxon>
        <taxon>Arthropoda</taxon>
        <taxon>Chelicerata</taxon>
        <taxon>Merostomata</taxon>
        <taxon>Xiphosura</taxon>
        <taxon>Limulidae</taxon>
        <taxon>Limulus</taxon>
    </lineage>
</organism>
<sequence length="590" mass="64872">FFQLTVPPINTKALSFLSAVAGEALTKHLNKVLPALLSALSDALDTPEEQQELEYCQAVVLSVQDDLGVRTIIDYLLEAARNGSTSHRRAAVALLSIFCSNSKANYSTHVSQLLRGLIHLFTDNNPHVLNLSCEALNSVTKTLDTAGQLQHVADVRQAVRFAASDLKGQDLLPGFCLPKGISPILPIFREAILNGQPEMKEQAAQGLGEVIKLTSPDGLKASVIQITGPLIRILGDRFAWSVKVAVLETLALLLEKVGIMLKPFLPQLQTTFLKALGDGNRQVRLRAASALRHLIAIHTRCDPLFTELHNSVKNADDTLRETMLHALRCVVISAGDKMSNTIRQGVTNTVVGMLGHHHEVCRVTASGCLGALCKWLPEDELTTVVREHLLDDDTSQDWMLRHGRSISLMVALKEAPEKFTDLDWTERVTKTLISYLTADRLQIADSGVRATGYFLRHLLATNSSIPQLLLVTFSKCMNHSINEVKQVVALTSTYLAKTRDQLLPPQVLKVLVPLLVNGTKEKNSIVKANSEYALVAILKLRFGEEAQQECVRLLDPGARDALVDVIHKVLRKVSSQPESKEENLDTTLLL</sequence>
<dbReference type="PANTHER" id="PTHR23346:SF7">
    <property type="entry name" value="STALLED RIBOSOME SENSOR GCN1"/>
    <property type="match status" value="1"/>
</dbReference>
<protein>
    <submittedName>
        <fullName evidence="5">EIF-2-alpha kinase activator GCN1-like</fullName>
    </submittedName>
</protein>
<dbReference type="Proteomes" id="UP000694941">
    <property type="component" value="Unplaced"/>
</dbReference>
<feature type="non-terminal residue" evidence="5">
    <location>
        <position position="1"/>
    </location>
</feature>
<reference evidence="5" key="1">
    <citation type="submission" date="2025-08" db="UniProtKB">
        <authorList>
            <consortium name="RefSeq"/>
        </authorList>
    </citation>
    <scope>IDENTIFICATION</scope>
    <source>
        <tissue evidence="5">Muscle</tissue>
    </source>
</reference>
<evidence type="ECO:0000313" key="5">
    <source>
        <dbReference type="RefSeq" id="XP_013792253.2"/>
    </source>
</evidence>
<name>A0ABM1C0T3_LIMPO</name>
<dbReference type="Pfam" id="PF23271">
    <property type="entry name" value="HEAT_GCN1"/>
    <property type="match status" value="1"/>
</dbReference>
<dbReference type="Pfam" id="PF25801">
    <property type="entry name" value="HEAT_GCN1_C_2"/>
    <property type="match status" value="1"/>
</dbReference>
<feature type="repeat" description="HEAT" evidence="2">
    <location>
        <begin position="184"/>
        <end position="222"/>
    </location>
</feature>
<dbReference type="PANTHER" id="PTHR23346">
    <property type="entry name" value="TRANSLATIONAL ACTIVATOR GCN1-RELATED"/>
    <property type="match status" value="1"/>
</dbReference>
<dbReference type="InterPro" id="IPR021133">
    <property type="entry name" value="HEAT_type_2"/>
</dbReference>
<evidence type="ECO:0000256" key="2">
    <source>
        <dbReference type="PROSITE-ProRule" id="PRU00103"/>
    </source>
</evidence>
<evidence type="ECO:0000256" key="1">
    <source>
        <dbReference type="ARBA" id="ARBA00022737"/>
    </source>
</evidence>
<keyword evidence="4" id="KW-1185">Reference proteome</keyword>
<dbReference type="GeneID" id="106476128"/>
<dbReference type="Gene3D" id="1.25.10.10">
    <property type="entry name" value="Leucine-rich Repeat Variant"/>
    <property type="match status" value="3"/>
</dbReference>
<accession>A0ABM1C0T3</accession>
<proteinExistence type="predicted"/>
<gene>
    <name evidence="5" type="primary">LOC106476128</name>
</gene>
<dbReference type="InterPro" id="IPR016024">
    <property type="entry name" value="ARM-type_fold"/>
</dbReference>
<dbReference type="SUPFAM" id="SSF48371">
    <property type="entry name" value="ARM repeat"/>
    <property type="match status" value="1"/>
</dbReference>